<evidence type="ECO:0000313" key="1">
    <source>
        <dbReference type="EMBL" id="VTU08893.1"/>
    </source>
</evidence>
<organism evidence="1 2">
    <name type="scientific">Actinobacillus porcinus</name>
    <dbReference type="NCBI Taxonomy" id="51048"/>
    <lineage>
        <taxon>Bacteria</taxon>
        <taxon>Pseudomonadati</taxon>
        <taxon>Pseudomonadota</taxon>
        <taxon>Gammaproteobacteria</taxon>
        <taxon>Pasteurellales</taxon>
        <taxon>Pasteurellaceae</taxon>
        <taxon>Actinobacillus</taxon>
    </lineage>
</organism>
<accession>A0ABY6TL68</accession>
<evidence type="ECO:0000313" key="2">
    <source>
        <dbReference type="Proteomes" id="UP000308167"/>
    </source>
</evidence>
<protein>
    <submittedName>
        <fullName evidence="1">Uncharacterized protein</fullName>
    </submittedName>
</protein>
<proteinExistence type="predicted"/>
<comment type="caution">
    <text evidence="1">The sequence shown here is derived from an EMBL/GenBank/DDBJ whole genome shotgun (WGS) entry which is preliminary data.</text>
</comment>
<dbReference type="EMBL" id="CABFKI010000011">
    <property type="protein sequence ID" value="VTU08893.1"/>
    <property type="molecule type" value="Genomic_DNA"/>
</dbReference>
<reference evidence="1 2" key="1">
    <citation type="submission" date="2019-05" db="EMBL/GenBank/DDBJ databases">
        <authorList>
            <consortium name="Pathogen Informatics"/>
        </authorList>
    </citation>
    <scope>NUCLEOTIDE SEQUENCE [LARGE SCALE GENOMIC DNA]</scope>
    <source>
        <strain evidence="1 2">NM319</strain>
    </source>
</reference>
<name>A0ABY6TL68_9PAST</name>
<dbReference type="Proteomes" id="UP000308167">
    <property type="component" value="Unassembled WGS sequence"/>
</dbReference>
<sequence>MTNAPCVALVIWKIIKQDETAVGEPVEPWLVSLSNHRLYAQDLRFDKLNDRLVQVLQHTDILYTTRLFYGVLKYQAIRLQQ</sequence>
<keyword evidence="2" id="KW-1185">Reference proteome</keyword>
<gene>
    <name evidence="1" type="ORF">SAMEA1410922_01734</name>
</gene>